<dbReference type="EMBL" id="BGZK01006726">
    <property type="protein sequence ID" value="GBP00381.1"/>
    <property type="molecule type" value="Genomic_DNA"/>
</dbReference>
<evidence type="ECO:0000313" key="2">
    <source>
        <dbReference type="Proteomes" id="UP000299102"/>
    </source>
</evidence>
<sequence length="137" mass="15828">MVRQLILFYGVTNSACGKLWIQWEQTSDRESLPRVSIANDRRYENNTNEGTIFHLILATSRPYDETTDRTGRTALTLNMIGIWMDFNTMSHATILGITEIKVIIPDQVYNCSPKLFPQGYSILELMTKRLRILNPFL</sequence>
<dbReference type="AlphaFoldDB" id="A0A4C1SGZ4"/>
<protein>
    <submittedName>
        <fullName evidence="1">Uncharacterized protein</fullName>
    </submittedName>
</protein>
<dbReference type="Proteomes" id="UP000299102">
    <property type="component" value="Unassembled WGS sequence"/>
</dbReference>
<proteinExistence type="predicted"/>
<comment type="caution">
    <text evidence="1">The sequence shown here is derived from an EMBL/GenBank/DDBJ whole genome shotgun (WGS) entry which is preliminary data.</text>
</comment>
<reference evidence="1 2" key="1">
    <citation type="journal article" date="2019" name="Commun. Biol.">
        <title>The bagworm genome reveals a unique fibroin gene that provides high tensile strength.</title>
        <authorList>
            <person name="Kono N."/>
            <person name="Nakamura H."/>
            <person name="Ohtoshi R."/>
            <person name="Tomita M."/>
            <person name="Numata K."/>
            <person name="Arakawa K."/>
        </authorList>
    </citation>
    <scope>NUCLEOTIDE SEQUENCE [LARGE SCALE GENOMIC DNA]</scope>
</reference>
<keyword evidence="2" id="KW-1185">Reference proteome</keyword>
<gene>
    <name evidence="1" type="ORF">EVAR_101533_1</name>
</gene>
<accession>A0A4C1SGZ4</accession>
<name>A0A4C1SGZ4_EUMVA</name>
<evidence type="ECO:0000313" key="1">
    <source>
        <dbReference type="EMBL" id="GBP00381.1"/>
    </source>
</evidence>
<organism evidence="1 2">
    <name type="scientific">Eumeta variegata</name>
    <name type="common">Bagworm moth</name>
    <name type="synonym">Eumeta japonica</name>
    <dbReference type="NCBI Taxonomy" id="151549"/>
    <lineage>
        <taxon>Eukaryota</taxon>
        <taxon>Metazoa</taxon>
        <taxon>Ecdysozoa</taxon>
        <taxon>Arthropoda</taxon>
        <taxon>Hexapoda</taxon>
        <taxon>Insecta</taxon>
        <taxon>Pterygota</taxon>
        <taxon>Neoptera</taxon>
        <taxon>Endopterygota</taxon>
        <taxon>Lepidoptera</taxon>
        <taxon>Glossata</taxon>
        <taxon>Ditrysia</taxon>
        <taxon>Tineoidea</taxon>
        <taxon>Psychidae</taxon>
        <taxon>Oiketicinae</taxon>
        <taxon>Eumeta</taxon>
    </lineage>
</organism>